<proteinExistence type="predicted"/>
<organism evidence="2 3">
    <name type="scientific">Parasedimentitalea huanghaiensis</name>
    <dbReference type="NCBI Taxonomy" id="2682100"/>
    <lineage>
        <taxon>Bacteria</taxon>
        <taxon>Pseudomonadati</taxon>
        <taxon>Pseudomonadota</taxon>
        <taxon>Alphaproteobacteria</taxon>
        <taxon>Rhodobacterales</taxon>
        <taxon>Paracoccaceae</taxon>
        <taxon>Parasedimentitalea</taxon>
    </lineage>
</organism>
<dbReference type="Proteomes" id="UP000478892">
    <property type="component" value="Unassembled WGS sequence"/>
</dbReference>
<dbReference type="PIRSF" id="PIRSF002599">
    <property type="entry name" value="Cold_shock_A"/>
    <property type="match status" value="1"/>
</dbReference>
<keyword evidence="3" id="KW-1185">Reference proteome</keyword>
<dbReference type="AlphaFoldDB" id="A0A6L6WEX9"/>
<dbReference type="InterPro" id="IPR010718">
    <property type="entry name" value="DUF1294"/>
</dbReference>
<dbReference type="InterPro" id="IPR012156">
    <property type="entry name" value="Cold_shock_CspA"/>
</dbReference>
<dbReference type="EMBL" id="WQLV01000006">
    <property type="protein sequence ID" value="MVO16406.1"/>
    <property type="molecule type" value="Genomic_DNA"/>
</dbReference>
<protein>
    <submittedName>
        <fullName evidence="2">DUF1294 domain-containing protein</fullName>
    </submittedName>
</protein>
<feature type="transmembrane region" description="Helical" evidence="1">
    <location>
        <begin position="38"/>
        <end position="58"/>
    </location>
</feature>
<feature type="transmembrane region" description="Helical" evidence="1">
    <location>
        <begin position="73"/>
        <end position="94"/>
    </location>
</feature>
<feature type="transmembrane region" description="Helical" evidence="1">
    <location>
        <begin position="6"/>
        <end position="26"/>
    </location>
</feature>
<gene>
    <name evidence="2" type="ORF">GO984_11350</name>
</gene>
<dbReference type="GO" id="GO:0003676">
    <property type="term" value="F:nucleic acid binding"/>
    <property type="evidence" value="ECO:0007669"/>
    <property type="project" value="InterPro"/>
</dbReference>
<dbReference type="Pfam" id="PF06961">
    <property type="entry name" value="DUF1294"/>
    <property type="match status" value="1"/>
</dbReference>
<comment type="caution">
    <text evidence="2">The sequence shown here is derived from an EMBL/GenBank/DDBJ whole genome shotgun (WGS) entry which is preliminary data.</text>
</comment>
<keyword evidence="1" id="KW-0472">Membrane</keyword>
<evidence type="ECO:0000313" key="3">
    <source>
        <dbReference type="Proteomes" id="UP000478892"/>
    </source>
</evidence>
<dbReference type="RefSeq" id="WP_157022651.1">
    <property type="nucleotide sequence ID" value="NZ_WQLV01000006.1"/>
</dbReference>
<keyword evidence="1" id="KW-1133">Transmembrane helix</keyword>
<sequence length="99" mass="11354">MSTNPWVLSAVYLFTINALEIVLFMLDKRRARLGHWRISERTLLIVALMGGTPGAYWSRQLFRHKTRKQPFSTLLHVITLLQLIAGTAIIWSALTGKYI</sequence>
<keyword evidence="1" id="KW-0812">Transmembrane</keyword>
<evidence type="ECO:0000313" key="2">
    <source>
        <dbReference type="EMBL" id="MVO16406.1"/>
    </source>
</evidence>
<name>A0A6L6WEX9_9RHOB</name>
<accession>A0A6L6WEX9</accession>
<reference evidence="2 3" key="1">
    <citation type="submission" date="2019-12" db="EMBL/GenBank/DDBJ databases">
        <authorList>
            <person name="Zhang Y.-J."/>
        </authorList>
    </citation>
    <scope>NUCLEOTIDE SEQUENCE [LARGE SCALE GENOMIC DNA]</scope>
    <source>
        <strain evidence="2 3">CY05</strain>
    </source>
</reference>
<evidence type="ECO:0000256" key="1">
    <source>
        <dbReference type="SAM" id="Phobius"/>
    </source>
</evidence>